<reference evidence="1 2" key="1">
    <citation type="journal article" date="2017" name="Antonie Van Leeuwenhoek">
        <title>Phylogenomic resolution of the bacterial genus Pantoea and its relationship with Erwinia and Tatumella.</title>
        <authorList>
            <person name="Palmer M."/>
            <person name="Steenkamp E.T."/>
            <person name="Coetzee M.P."/>
            <person name="Chan W.Y."/>
            <person name="van Zyl E."/>
            <person name="De Maayer P."/>
            <person name="Coutinho T.A."/>
            <person name="Blom J."/>
            <person name="Smits T.H."/>
            <person name="Duffy B."/>
            <person name="Venter S.N."/>
        </authorList>
    </citation>
    <scope>NUCLEOTIDE SEQUENCE [LARGE SCALE GENOMIC DNA]</scope>
    <source>
        <strain evidence="1 2">LMG 5345</strain>
    </source>
</reference>
<keyword evidence="2" id="KW-1185">Reference proteome</keyword>
<dbReference type="EMBL" id="MLJJ01000060">
    <property type="protein sequence ID" value="ORM90466.1"/>
    <property type="molecule type" value="Genomic_DNA"/>
</dbReference>
<comment type="caution">
    <text evidence="1">The sequence shown here is derived from an EMBL/GenBank/DDBJ whole genome shotgun (WGS) entry which is preliminary data.</text>
</comment>
<proteinExistence type="predicted"/>
<protein>
    <submittedName>
        <fullName evidence="1">Uncharacterized protein</fullName>
    </submittedName>
</protein>
<organism evidence="1 2">
    <name type="scientific">Pantoea septica</name>
    <dbReference type="NCBI Taxonomy" id="472695"/>
    <lineage>
        <taxon>Bacteria</taxon>
        <taxon>Pseudomonadati</taxon>
        <taxon>Pseudomonadota</taxon>
        <taxon>Gammaproteobacteria</taxon>
        <taxon>Enterobacterales</taxon>
        <taxon>Erwiniaceae</taxon>
        <taxon>Pantoea</taxon>
    </lineage>
</organism>
<evidence type="ECO:0000313" key="2">
    <source>
        <dbReference type="Proteomes" id="UP000193785"/>
    </source>
</evidence>
<dbReference type="Proteomes" id="UP000193785">
    <property type="component" value="Unassembled WGS sequence"/>
</dbReference>
<gene>
    <name evidence="1" type="ORF">HA46_19455</name>
</gene>
<sequence length="148" mass="16881">MVLQGRHTRMPGKEAHKMIFTQPRHLRKPIQLGFNAEIFSQVFNHNVEPLFVIALQKCRGLQQFAAQQHQLLLFICPFTFARGSRKPVQRIKQSSVFNNAFAQNGRMAVAAYTVLISQQFHDALGHVHADKINGLTVKTRRLNGPRII</sequence>
<name>A0ABX3UM95_9GAMM</name>
<evidence type="ECO:0000313" key="1">
    <source>
        <dbReference type="EMBL" id="ORM90466.1"/>
    </source>
</evidence>
<accession>A0ABX3UM95</accession>